<dbReference type="EMBL" id="JASPKY010000617">
    <property type="protein sequence ID" value="KAK9687876.1"/>
    <property type="molecule type" value="Genomic_DNA"/>
</dbReference>
<protein>
    <submittedName>
        <fullName evidence="2">Uncharacterized protein</fullName>
    </submittedName>
</protein>
<organism evidence="2 3">
    <name type="scientific">Popillia japonica</name>
    <name type="common">Japanese beetle</name>
    <dbReference type="NCBI Taxonomy" id="7064"/>
    <lineage>
        <taxon>Eukaryota</taxon>
        <taxon>Metazoa</taxon>
        <taxon>Ecdysozoa</taxon>
        <taxon>Arthropoda</taxon>
        <taxon>Hexapoda</taxon>
        <taxon>Insecta</taxon>
        <taxon>Pterygota</taxon>
        <taxon>Neoptera</taxon>
        <taxon>Endopterygota</taxon>
        <taxon>Coleoptera</taxon>
        <taxon>Polyphaga</taxon>
        <taxon>Scarabaeiformia</taxon>
        <taxon>Scarabaeidae</taxon>
        <taxon>Rutelinae</taxon>
        <taxon>Popillia</taxon>
    </lineage>
</organism>
<keyword evidence="3" id="KW-1185">Reference proteome</keyword>
<accession>A0AAW1IEQ3</accession>
<dbReference type="AlphaFoldDB" id="A0AAW1IEQ3"/>
<evidence type="ECO:0000313" key="3">
    <source>
        <dbReference type="Proteomes" id="UP001458880"/>
    </source>
</evidence>
<proteinExistence type="predicted"/>
<feature type="region of interest" description="Disordered" evidence="1">
    <location>
        <begin position="38"/>
        <end position="60"/>
    </location>
</feature>
<dbReference type="Proteomes" id="UP001458880">
    <property type="component" value="Unassembled WGS sequence"/>
</dbReference>
<sequence>MHVAWKKAQTGRGSLLPAAKRKKLYWCKKRVPAESQATQQSTIFGVTNPSPKWDEDQKNKKNGQLKRVYYYKIRDTKRVKDFGNWER</sequence>
<feature type="compositionally biased region" description="Polar residues" evidence="1">
    <location>
        <begin position="38"/>
        <end position="50"/>
    </location>
</feature>
<name>A0AAW1IEQ3_POPJA</name>
<evidence type="ECO:0000256" key="1">
    <source>
        <dbReference type="SAM" id="MobiDB-lite"/>
    </source>
</evidence>
<comment type="caution">
    <text evidence="2">The sequence shown here is derived from an EMBL/GenBank/DDBJ whole genome shotgun (WGS) entry which is preliminary data.</text>
</comment>
<gene>
    <name evidence="2" type="ORF">QE152_g35943</name>
</gene>
<evidence type="ECO:0000313" key="2">
    <source>
        <dbReference type="EMBL" id="KAK9687876.1"/>
    </source>
</evidence>
<reference evidence="2 3" key="1">
    <citation type="journal article" date="2024" name="BMC Genomics">
        <title>De novo assembly and annotation of Popillia japonica's genome with initial clues to its potential as an invasive pest.</title>
        <authorList>
            <person name="Cucini C."/>
            <person name="Boschi S."/>
            <person name="Funari R."/>
            <person name="Cardaioli E."/>
            <person name="Iannotti N."/>
            <person name="Marturano G."/>
            <person name="Paoli F."/>
            <person name="Bruttini M."/>
            <person name="Carapelli A."/>
            <person name="Frati F."/>
            <person name="Nardi F."/>
        </authorList>
    </citation>
    <scope>NUCLEOTIDE SEQUENCE [LARGE SCALE GENOMIC DNA]</scope>
    <source>
        <strain evidence="2">DMR45628</strain>
    </source>
</reference>